<dbReference type="InterPro" id="IPR003137">
    <property type="entry name" value="PA_domain"/>
</dbReference>
<reference evidence="12 13" key="1">
    <citation type="submission" date="2018-07" db="EMBL/GenBank/DDBJ databases">
        <title>Draft genome of the type strain Streptomyces armeniacus ATCC 15676.</title>
        <authorList>
            <person name="Labana P."/>
            <person name="Gosse J.T."/>
            <person name="Boddy C.N."/>
        </authorList>
    </citation>
    <scope>NUCLEOTIDE SEQUENCE [LARGE SCALE GENOMIC DNA]</scope>
    <source>
        <strain evidence="12 13">ATCC 15676</strain>
    </source>
</reference>
<evidence type="ECO:0000256" key="2">
    <source>
        <dbReference type="ARBA" id="ARBA00022438"/>
    </source>
</evidence>
<keyword evidence="4" id="KW-0479">Metal-binding</keyword>
<keyword evidence="5" id="KW-0732">Signal</keyword>
<evidence type="ECO:0000256" key="1">
    <source>
        <dbReference type="ARBA" id="ARBA00005957"/>
    </source>
</evidence>
<gene>
    <name evidence="12" type="ORF">DVA86_31315</name>
</gene>
<proteinExistence type="inferred from homology"/>
<dbReference type="GO" id="GO:0006508">
    <property type="term" value="P:proteolysis"/>
    <property type="evidence" value="ECO:0007669"/>
    <property type="project" value="UniProtKB-KW"/>
</dbReference>
<evidence type="ECO:0000256" key="3">
    <source>
        <dbReference type="ARBA" id="ARBA00022670"/>
    </source>
</evidence>
<dbReference type="GO" id="GO:0046872">
    <property type="term" value="F:metal ion binding"/>
    <property type="evidence" value="ECO:0007669"/>
    <property type="project" value="UniProtKB-KW"/>
</dbReference>
<feature type="domain" description="Peptidase M28" evidence="11">
    <location>
        <begin position="288"/>
        <end position="508"/>
    </location>
</feature>
<keyword evidence="7" id="KW-0862">Zinc</keyword>
<feature type="domain" description="PA" evidence="10">
    <location>
        <begin position="180"/>
        <end position="262"/>
    </location>
</feature>
<evidence type="ECO:0000313" key="12">
    <source>
        <dbReference type="EMBL" id="AXK36408.1"/>
    </source>
</evidence>
<dbReference type="AlphaFoldDB" id="A0A345XXP2"/>
<keyword evidence="6 12" id="KW-0378">Hydrolase</keyword>
<dbReference type="Proteomes" id="UP000254425">
    <property type="component" value="Chromosome"/>
</dbReference>
<keyword evidence="9" id="KW-0472">Membrane</keyword>
<organism evidence="12 13">
    <name type="scientific">Streptomyces armeniacus</name>
    <dbReference type="NCBI Taxonomy" id="83291"/>
    <lineage>
        <taxon>Bacteria</taxon>
        <taxon>Bacillati</taxon>
        <taxon>Actinomycetota</taxon>
        <taxon>Actinomycetes</taxon>
        <taxon>Kitasatosporales</taxon>
        <taxon>Streptomycetaceae</taxon>
        <taxon>Streptomyces</taxon>
    </lineage>
</organism>
<dbReference type="InterPro" id="IPR041756">
    <property type="entry name" value="M28_SGAP-like"/>
</dbReference>
<evidence type="ECO:0000256" key="6">
    <source>
        <dbReference type="ARBA" id="ARBA00022801"/>
    </source>
</evidence>
<sequence>MHRVRNPDTEPPTSNSSVPAVHPGRTLTVHVPLRKRHRTVAVFAAAALATPLLLAASAAPAAAEHDPAKKGRKLARELVQRTSAKGAMKHMRAFQAIADRSDDNRAAGSRGHERSAKYAGSLLKKAGYEVTYEKFEFTYVETLAEKLTVLTPGQRDVPIHLMTYTASTPEGGTEAAVAPVPADGSSGCEAADFADGAYEGKIALIQRGACDFATKQANAADAGAVGAVIYNNTDGELNGTLGAPDAGRIPTGGITKADGEALAAEAAEGEVTVNLEIREFHEQRTTPNVIAETRGGDDDNVVMLGAHLDSVAGGPGINDNASGSAGILEAALQLAKADRRGKHENKVRFALWTAEELGLIGSEHYVAGLSEDERDDIALYLNFDMIASPNHGLFVYDGDDSDGVGAGPGPEGSAQIERSINEFMRSQGNEPRGTDFSGRSDYGPFIEVGIPSGGTFTGAEGIKSEEEQALWGGEAGVAYDKCYHMACDDLRNLSMPAFDANVDVIANAVGNYAWDTGSLEQQAPYRATDRTAGSSGGLHTHNATK</sequence>
<evidence type="ECO:0000256" key="8">
    <source>
        <dbReference type="SAM" id="MobiDB-lite"/>
    </source>
</evidence>
<dbReference type="GO" id="GO:0008235">
    <property type="term" value="F:metalloexopeptidase activity"/>
    <property type="evidence" value="ECO:0007669"/>
    <property type="project" value="InterPro"/>
</dbReference>
<dbReference type="GO" id="GO:0004177">
    <property type="term" value="F:aminopeptidase activity"/>
    <property type="evidence" value="ECO:0007669"/>
    <property type="project" value="UniProtKB-KW"/>
</dbReference>
<keyword evidence="13" id="KW-1185">Reference proteome</keyword>
<dbReference type="CDD" id="cd03876">
    <property type="entry name" value="M28_SGAP_like"/>
    <property type="match status" value="1"/>
</dbReference>
<evidence type="ECO:0000256" key="4">
    <source>
        <dbReference type="ARBA" id="ARBA00022723"/>
    </source>
</evidence>
<keyword evidence="3" id="KW-0645">Protease</keyword>
<evidence type="ECO:0000256" key="9">
    <source>
        <dbReference type="SAM" id="Phobius"/>
    </source>
</evidence>
<evidence type="ECO:0000259" key="10">
    <source>
        <dbReference type="Pfam" id="PF02225"/>
    </source>
</evidence>
<evidence type="ECO:0000256" key="7">
    <source>
        <dbReference type="ARBA" id="ARBA00022833"/>
    </source>
</evidence>
<comment type="similarity">
    <text evidence="1">Belongs to the peptidase M28 family. M28A subfamily.</text>
</comment>
<feature type="transmembrane region" description="Helical" evidence="9">
    <location>
        <begin position="40"/>
        <end position="63"/>
    </location>
</feature>
<evidence type="ECO:0000256" key="5">
    <source>
        <dbReference type="ARBA" id="ARBA00022729"/>
    </source>
</evidence>
<keyword evidence="9" id="KW-1133">Transmembrane helix</keyword>
<dbReference type="PANTHER" id="PTHR12147">
    <property type="entry name" value="METALLOPEPTIDASE M28 FAMILY MEMBER"/>
    <property type="match status" value="1"/>
</dbReference>
<evidence type="ECO:0000259" key="11">
    <source>
        <dbReference type="Pfam" id="PF04389"/>
    </source>
</evidence>
<keyword evidence="2" id="KW-0031">Aminopeptidase</keyword>
<dbReference type="Gene3D" id="3.40.630.10">
    <property type="entry name" value="Zn peptidases"/>
    <property type="match status" value="1"/>
</dbReference>
<evidence type="ECO:0000313" key="13">
    <source>
        <dbReference type="Proteomes" id="UP000254425"/>
    </source>
</evidence>
<dbReference type="PANTHER" id="PTHR12147:SF26">
    <property type="entry name" value="PEPTIDASE M28 DOMAIN-CONTAINING PROTEIN"/>
    <property type="match status" value="1"/>
</dbReference>
<dbReference type="SUPFAM" id="SSF53187">
    <property type="entry name" value="Zn-dependent exopeptidases"/>
    <property type="match status" value="1"/>
</dbReference>
<dbReference type="EMBL" id="CP031320">
    <property type="protein sequence ID" value="AXK36408.1"/>
    <property type="molecule type" value="Genomic_DNA"/>
</dbReference>
<dbReference type="InterPro" id="IPR007484">
    <property type="entry name" value="Peptidase_M28"/>
</dbReference>
<dbReference type="Pfam" id="PF02225">
    <property type="entry name" value="PA"/>
    <property type="match status" value="1"/>
</dbReference>
<feature type="region of interest" description="Disordered" evidence="8">
    <location>
        <begin position="1"/>
        <end position="23"/>
    </location>
</feature>
<dbReference type="KEGG" id="sarm:DVA86_31315"/>
<dbReference type="Pfam" id="PF04389">
    <property type="entry name" value="Peptidase_M28"/>
    <property type="match status" value="1"/>
</dbReference>
<dbReference type="InterPro" id="IPR045175">
    <property type="entry name" value="M28_fam"/>
</dbReference>
<dbReference type="SUPFAM" id="SSF52025">
    <property type="entry name" value="PA domain"/>
    <property type="match status" value="1"/>
</dbReference>
<accession>A0A345XXP2</accession>
<dbReference type="Gene3D" id="3.50.30.30">
    <property type="match status" value="1"/>
</dbReference>
<name>A0A345XXP2_9ACTN</name>
<dbReference type="InterPro" id="IPR046450">
    <property type="entry name" value="PA_dom_sf"/>
</dbReference>
<keyword evidence="9" id="KW-0812">Transmembrane</keyword>
<protein>
    <submittedName>
        <fullName evidence="12">M20/M25/M40 family metallo-hydrolase</fullName>
    </submittedName>
</protein>